<dbReference type="PANTHER" id="PTHR43429:SF1">
    <property type="entry name" value="NAD(P)H SULFUR OXIDOREDUCTASE (COA-DEPENDENT)"/>
    <property type="match status" value="1"/>
</dbReference>
<keyword evidence="5" id="KW-0676">Redox-active center</keyword>
<dbReference type="InterPro" id="IPR036188">
    <property type="entry name" value="FAD/NAD-bd_sf"/>
</dbReference>
<comment type="cofactor">
    <cofactor evidence="1">
        <name>FAD</name>
        <dbReference type="ChEBI" id="CHEBI:57692"/>
    </cofactor>
</comment>
<dbReference type="PRINTS" id="PR00368">
    <property type="entry name" value="FADPNR"/>
</dbReference>
<dbReference type="PRINTS" id="PR00411">
    <property type="entry name" value="PNDRDTASEI"/>
</dbReference>
<dbReference type="GO" id="GO:0016491">
    <property type="term" value="F:oxidoreductase activity"/>
    <property type="evidence" value="ECO:0007669"/>
    <property type="project" value="UniProtKB-KW"/>
</dbReference>
<evidence type="ECO:0000259" key="6">
    <source>
        <dbReference type="Pfam" id="PF07992"/>
    </source>
</evidence>
<keyword evidence="4" id="KW-0560">Oxidoreductase</keyword>
<evidence type="ECO:0000256" key="4">
    <source>
        <dbReference type="ARBA" id="ARBA00023002"/>
    </source>
</evidence>
<dbReference type="EMBL" id="GDID01001881">
    <property type="protein sequence ID" value="JAP94725.1"/>
    <property type="molecule type" value="Transcribed_RNA"/>
</dbReference>
<dbReference type="InterPro" id="IPR016156">
    <property type="entry name" value="FAD/NAD-linked_Rdtase_dimer_sf"/>
</dbReference>
<evidence type="ECO:0000256" key="3">
    <source>
        <dbReference type="ARBA" id="ARBA00022827"/>
    </source>
</evidence>
<dbReference type="Gene3D" id="3.50.50.60">
    <property type="entry name" value="FAD/NAD(P)-binding domain"/>
    <property type="match status" value="2"/>
</dbReference>
<dbReference type="InterPro" id="IPR050260">
    <property type="entry name" value="FAD-bd_OxRdtase"/>
</dbReference>
<evidence type="ECO:0000256" key="1">
    <source>
        <dbReference type="ARBA" id="ARBA00001974"/>
    </source>
</evidence>
<sequence length="556" mass="63615">MIEQTIKTQNIQLQPEQMKNQAQNSQKIVPEQIYPIQLKQKTVVIIGCTYAGTMLAVTLRKVEPETRIIIFDRNSYTSFLACGIHLAVNRTCIDQTRMFYNTAENLRNMGMEVYTDCYVDNVDFDRNFVNATINDQNTQFQYSKVVIATGAEPLVPPVISHINYLERVPKQIRQSFKRIHVCKNYTDSLKLADLKPCKICIVGTGLIGMEMAWAFHEVGFDITILSHSEHILHDMLQLEYIEVLEKMVKELKIEVVQKSRIVKMWENKLEVNVVVEKIVQDQEINLQFKFDHVILCAGFVPNTKNILNNKFIQQQTQIKQNRGAIITDLSRKTSHPDVYAIGDCSLTRSFLLNSDMYLPLSTNAIRSAFIVAYDINGQKLRYKGTNQTRAVQLFGYSFGTTGFDETSANKYFKHVNRTLYSDYLYHRYCNKKIEKVVQHNKLSSKFDIYGDIVRGLADQVVESFDLDVDEQDDQIVSVSICFDKQTLKILGAQCMGKQDITQQMNAVSVAICQSITLDELAQIDFGGYCGEEKPWNVLQAAASLQCMEMVDFEGQM</sequence>
<keyword evidence="2" id="KW-0285">Flavoprotein</keyword>
<evidence type="ECO:0000256" key="5">
    <source>
        <dbReference type="ARBA" id="ARBA00023284"/>
    </source>
</evidence>
<reference evidence="7" key="1">
    <citation type="submission" date="2015-07" db="EMBL/GenBank/DDBJ databases">
        <title>Adaptation to a free-living lifestyle via gene acquisitions in the diplomonad Trepomonas sp. PC1.</title>
        <authorList>
            <person name="Xu F."/>
            <person name="Jerlstrom-Hultqvist J."/>
            <person name="Kolisko M."/>
            <person name="Simpson A.G.B."/>
            <person name="Roger A.J."/>
            <person name="Svard S.G."/>
            <person name="Andersson J.O."/>
        </authorList>
    </citation>
    <scope>NUCLEOTIDE SEQUENCE</scope>
    <source>
        <strain evidence="7">PC1</strain>
    </source>
</reference>
<organism evidence="7">
    <name type="scientific">Trepomonas sp. PC1</name>
    <dbReference type="NCBI Taxonomy" id="1076344"/>
    <lineage>
        <taxon>Eukaryota</taxon>
        <taxon>Metamonada</taxon>
        <taxon>Diplomonadida</taxon>
        <taxon>Hexamitidae</taxon>
        <taxon>Hexamitinae</taxon>
        <taxon>Trepomonas</taxon>
    </lineage>
</organism>
<feature type="domain" description="FAD/NAD(P)-binding" evidence="6">
    <location>
        <begin position="42"/>
        <end position="365"/>
    </location>
</feature>
<dbReference type="PANTHER" id="PTHR43429">
    <property type="entry name" value="PYRIDINE NUCLEOTIDE-DISULFIDE OXIDOREDUCTASE DOMAIN-CONTAINING"/>
    <property type="match status" value="1"/>
</dbReference>
<dbReference type="SUPFAM" id="SSF51905">
    <property type="entry name" value="FAD/NAD(P)-binding domain"/>
    <property type="match status" value="1"/>
</dbReference>
<gene>
    <name evidence="7" type="ORF">TPC1_12522</name>
</gene>
<dbReference type="Pfam" id="PF07992">
    <property type="entry name" value="Pyr_redox_2"/>
    <property type="match status" value="1"/>
</dbReference>
<proteinExistence type="predicted"/>
<accession>A0A146KGG1</accession>
<name>A0A146KGG1_9EUKA</name>
<protein>
    <submittedName>
        <fullName evidence="7">NADH oxidase</fullName>
    </submittedName>
</protein>
<dbReference type="Gene3D" id="3.30.390.30">
    <property type="match status" value="1"/>
</dbReference>
<dbReference type="InterPro" id="IPR023753">
    <property type="entry name" value="FAD/NAD-binding_dom"/>
</dbReference>
<evidence type="ECO:0000313" key="7">
    <source>
        <dbReference type="EMBL" id="JAP94725.1"/>
    </source>
</evidence>
<keyword evidence="3" id="KW-0274">FAD</keyword>
<evidence type="ECO:0000256" key="2">
    <source>
        <dbReference type="ARBA" id="ARBA00022630"/>
    </source>
</evidence>
<dbReference type="SUPFAM" id="SSF55424">
    <property type="entry name" value="FAD/NAD-linked reductases, dimerisation (C-terminal) domain"/>
    <property type="match status" value="1"/>
</dbReference>
<dbReference type="AlphaFoldDB" id="A0A146KGG1"/>